<evidence type="ECO:0000259" key="13">
    <source>
        <dbReference type="Pfam" id="PF00593"/>
    </source>
</evidence>
<evidence type="ECO:0000259" key="14">
    <source>
        <dbReference type="Pfam" id="PF07660"/>
    </source>
</evidence>
<dbReference type="Pfam" id="PF07660">
    <property type="entry name" value="STN"/>
    <property type="match status" value="1"/>
</dbReference>
<proteinExistence type="inferred from homology"/>
<dbReference type="InterPro" id="IPR012910">
    <property type="entry name" value="Plug_dom"/>
</dbReference>
<evidence type="ECO:0000256" key="10">
    <source>
        <dbReference type="PROSITE-ProRule" id="PRU01360"/>
    </source>
</evidence>
<dbReference type="InterPro" id="IPR036942">
    <property type="entry name" value="Beta-barrel_TonB_sf"/>
</dbReference>
<dbReference type="Pfam" id="PF13715">
    <property type="entry name" value="CarbopepD_reg_2"/>
    <property type="match status" value="1"/>
</dbReference>
<dbReference type="Pfam" id="PF00593">
    <property type="entry name" value="TonB_dep_Rec_b-barrel"/>
    <property type="match status" value="1"/>
</dbReference>
<dbReference type="Gene3D" id="2.170.130.10">
    <property type="entry name" value="TonB-dependent receptor, plug domain"/>
    <property type="match status" value="1"/>
</dbReference>
<keyword evidence="4" id="KW-0406">Ion transport</keyword>
<dbReference type="InterPro" id="IPR039426">
    <property type="entry name" value="TonB-dep_rcpt-like"/>
</dbReference>
<keyword evidence="6" id="KW-0408">Iron</keyword>
<evidence type="ECO:0000259" key="15">
    <source>
        <dbReference type="Pfam" id="PF07715"/>
    </source>
</evidence>
<evidence type="ECO:0000256" key="3">
    <source>
        <dbReference type="ARBA" id="ARBA00022452"/>
    </source>
</evidence>
<dbReference type="NCBIfam" id="TIGR04056">
    <property type="entry name" value="OMP_RagA_SusC"/>
    <property type="match status" value="1"/>
</dbReference>
<keyword evidence="8 10" id="KW-0472">Membrane</keyword>
<keyword evidence="17" id="KW-1185">Reference proteome</keyword>
<evidence type="ECO:0000256" key="9">
    <source>
        <dbReference type="ARBA" id="ARBA00023237"/>
    </source>
</evidence>
<dbReference type="GO" id="GO:0009279">
    <property type="term" value="C:cell outer membrane"/>
    <property type="evidence" value="ECO:0007669"/>
    <property type="project" value="UniProtKB-SubCell"/>
</dbReference>
<keyword evidence="7 11" id="KW-0798">TonB box</keyword>
<evidence type="ECO:0000256" key="4">
    <source>
        <dbReference type="ARBA" id="ARBA00022496"/>
    </source>
</evidence>
<comment type="subcellular location">
    <subcellularLocation>
        <location evidence="1 10">Cell outer membrane</location>
        <topology evidence="1 10">Multi-pass membrane protein</topology>
    </subcellularLocation>
</comment>
<reference evidence="16 17" key="1">
    <citation type="submission" date="2019-06" db="EMBL/GenBank/DDBJ databases">
        <title>Sorghum-associated microbial communities from plants grown in Nebraska, USA.</title>
        <authorList>
            <person name="Schachtman D."/>
        </authorList>
    </citation>
    <scope>NUCLEOTIDE SEQUENCE [LARGE SCALE GENOMIC DNA]</scope>
    <source>
        <strain evidence="16 17">1209</strain>
    </source>
</reference>
<feature type="domain" description="Secretin/TonB short N-terminal" evidence="14">
    <location>
        <begin position="70"/>
        <end position="121"/>
    </location>
</feature>
<evidence type="ECO:0000256" key="2">
    <source>
        <dbReference type="ARBA" id="ARBA00022448"/>
    </source>
</evidence>
<dbReference type="InterPro" id="IPR000531">
    <property type="entry name" value="Beta-barrel_TonB"/>
</dbReference>
<keyword evidence="2 10" id="KW-0813">Transport</keyword>
<comment type="similarity">
    <text evidence="10 11">Belongs to the TonB-dependent receptor family.</text>
</comment>
<keyword evidence="9 10" id="KW-0998">Cell outer membrane</keyword>
<comment type="caution">
    <text evidence="16">The sequence shown here is derived from an EMBL/GenBank/DDBJ whole genome shotgun (WGS) entry which is preliminary data.</text>
</comment>
<gene>
    <name evidence="16" type="ORF">FHW36_10489</name>
</gene>
<dbReference type="Gene3D" id="2.40.170.20">
    <property type="entry name" value="TonB-dependent receptor, beta-barrel domain"/>
    <property type="match status" value="1"/>
</dbReference>
<keyword evidence="3 10" id="KW-1134">Transmembrane beta strand</keyword>
<protein>
    <submittedName>
        <fullName evidence="16">TonB-linked SusC/RagA family outer membrane protein</fullName>
    </submittedName>
</protein>
<evidence type="ECO:0000313" key="16">
    <source>
        <dbReference type="EMBL" id="TWF40407.1"/>
    </source>
</evidence>
<dbReference type="AlphaFoldDB" id="A0A561PQK9"/>
<sequence length="1135" mass="124268">MQKKNYCPWLTWIRSRCKTNMLLQMKLTSLLLTGAFCTIYATATSQTITLSVKKLGLKEVFTAVKQQTGYVVFYNQGDLAESQLVSVTASALPLADFLKLVLKDQPLEFRIRGNSIILSRKAPVSAPLPASPPANWPVTIVVQSSDGTPLIGATIRVKNSSLSAATGPDGSCTLNVSAGSILVASYVGFDSREITIKTPSAARQFTIALNAAISKLDATVVVAYNTTTQRRSTGAISVVKGETIASLPNRSFDRSLQGTVPGLLVTGGNGQPGGGASNMLIRGIATAVGGSARLPLFVIDGVPVTQDMTQRSFNLGTTPVTNPLAQINPGDVESYTVLKDAAAIALYGSKASNGVILITTKKGHAGKTNVKFRQQVDVASLIHSREPDVLNKEEYLTLLREAYKNANSTLWTDATIDADLKKRFPSLTKAPGDSALYEPSNWKSLIYNNAAITTNTELSLSGGNDKTLFYLNLSYLDQKGIAKASGYKRASVRYNFSNRPASWINLGLNTSFSFNRQETPSQSENPTELFGFPYTAPPVYPAYLQNGAYYLPSTTGTNYNLSNPAAALQWNVNRSIYYRAMGTLFAETYFLNHFKFRTDLGGDFMLSQDKTKTDLRLPISTIQGLGEVSAFDRVRTRIISTNVLQYNNVFRQKHSLQVLMGQEAQTIYANSIAATSRGFTAPYFEEVAAGSTVVYGSLSTTGNSAKETQHSLFSQANYNYESKYLLSGSVRRDGSSKFGAHNRYGNYWSLGAGWIISNESFMEKTSHWLSYLKLRGSIGTAGNSSSLTATTRYSLLSLGGNYDGAATAMLSVFPGNPDIKWEKQFSKDLGLEFNLFKNRFGAAVDLYHRLTSDLIYLVSLPGSSGYSYGFGNVGNMMNKGIEVSVNAAIIHNKQFKWSVDANWSANKNKLVKAYQKENISGYQLRRESEPFNAVYMVRWAGVNPQDGTPQWYDINGKITNSYSLDNRVIVGQIQPKGFGGITNTFSYHALQLSAFLYYQYGNMMYDNNTAALQNDGTLPYLNQSKAALDRWQHPGDQAKNPRRVLNNPDGGTNTSTRYLSPGDFIRLKNVTLSYNLPALAHSTHMSNIRIYAQGNNLALWTKYTGIDPENVTADGNTAFPYPQTKTYSLGVDVSF</sequence>
<dbReference type="PROSITE" id="PS52016">
    <property type="entry name" value="TONB_DEPENDENT_REC_3"/>
    <property type="match status" value="1"/>
</dbReference>
<dbReference type="Proteomes" id="UP000320811">
    <property type="component" value="Unassembled WGS sequence"/>
</dbReference>
<accession>A0A561PQK9</accession>
<dbReference type="Gene3D" id="2.60.40.1120">
    <property type="entry name" value="Carboxypeptidase-like, regulatory domain"/>
    <property type="match status" value="1"/>
</dbReference>
<dbReference type="InterPro" id="IPR011662">
    <property type="entry name" value="Secretin/TonB_short_N"/>
</dbReference>
<dbReference type="InterPro" id="IPR037066">
    <property type="entry name" value="Plug_dom_sf"/>
</dbReference>
<evidence type="ECO:0000256" key="12">
    <source>
        <dbReference type="SAM" id="MobiDB-lite"/>
    </source>
</evidence>
<dbReference type="InterPro" id="IPR008969">
    <property type="entry name" value="CarboxyPept-like_regulatory"/>
</dbReference>
<dbReference type="InterPro" id="IPR023997">
    <property type="entry name" value="TonB-dep_OMP_SusC/RagA_CS"/>
</dbReference>
<dbReference type="InterPro" id="IPR023996">
    <property type="entry name" value="TonB-dep_OMP_SusC/RagA"/>
</dbReference>
<dbReference type="SUPFAM" id="SSF56935">
    <property type="entry name" value="Porins"/>
    <property type="match status" value="1"/>
</dbReference>
<evidence type="ECO:0000313" key="17">
    <source>
        <dbReference type="Proteomes" id="UP000320811"/>
    </source>
</evidence>
<name>A0A561PQK9_9BACT</name>
<dbReference type="SUPFAM" id="SSF49464">
    <property type="entry name" value="Carboxypeptidase regulatory domain-like"/>
    <property type="match status" value="1"/>
</dbReference>
<evidence type="ECO:0000256" key="5">
    <source>
        <dbReference type="ARBA" id="ARBA00022692"/>
    </source>
</evidence>
<dbReference type="NCBIfam" id="TIGR04057">
    <property type="entry name" value="SusC_RagA_signa"/>
    <property type="match status" value="1"/>
</dbReference>
<evidence type="ECO:0000256" key="7">
    <source>
        <dbReference type="ARBA" id="ARBA00023077"/>
    </source>
</evidence>
<dbReference type="GO" id="GO:0006826">
    <property type="term" value="P:iron ion transport"/>
    <property type="evidence" value="ECO:0007669"/>
    <property type="project" value="UniProtKB-KW"/>
</dbReference>
<feature type="domain" description="TonB-dependent receptor plug" evidence="15">
    <location>
        <begin position="229"/>
        <end position="355"/>
    </location>
</feature>
<feature type="domain" description="TonB-dependent receptor-like beta-barrel" evidence="13">
    <location>
        <begin position="517"/>
        <end position="954"/>
    </location>
</feature>
<keyword evidence="5 10" id="KW-0812">Transmembrane</keyword>
<evidence type="ECO:0000256" key="6">
    <source>
        <dbReference type="ARBA" id="ARBA00023004"/>
    </source>
</evidence>
<feature type="region of interest" description="Disordered" evidence="12">
    <location>
        <begin position="1033"/>
        <end position="1055"/>
    </location>
</feature>
<evidence type="ECO:0000256" key="8">
    <source>
        <dbReference type="ARBA" id="ARBA00023136"/>
    </source>
</evidence>
<dbReference type="EMBL" id="VIWO01000004">
    <property type="protein sequence ID" value="TWF40407.1"/>
    <property type="molecule type" value="Genomic_DNA"/>
</dbReference>
<evidence type="ECO:0000256" key="1">
    <source>
        <dbReference type="ARBA" id="ARBA00004571"/>
    </source>
</evidence>
<evidence type="ECO:0000256" key="11">
    <source>
        <dbReference type="RuleBase" id="RU003357"/>
    </source>
</evidence>
<organism evidence="16 17">
    <name type="scientific">Chitinophaga polysaccharea</name>
    <dbReference type="NCBI Taxonomy" id="1293035"/>
    <lineage>
        <taxon>Bacteria</taxon>
        <taxon>Pseudomonadati</taxon>
        <taxon>Bacteroidota</taxon>
        <taxon>Chitinophagia</taxon>
        <taxon>Chitinophagales</taxon>
        <taxon>Chitinophagaceae</taxon>
        <taxon>Chitinophaga</taxon>
    </lineage>
</organism>
<keyword evidence="4" id="KW-0410">Iron transport</keyword>
<dbReference type="Pfam" id="PF07715">
    <property type="entry name" value="Plug"/>
    <property type="match status" value="1"/>
</dbReference>